<feature type="compositionally biased region" description="Pro residues" evidence="1">
    <location>
        <begin position="417"/>
        <end position="428"/>
    </location>
</feature>
<dbReference type="Proteomes" id="UP000006753">
    <property type="component" value="Unassembled WGS sequence"/>
</dbReference>
<feature type="compositionally biased region" description="Basic residues" evidence="1">
    <location>
        <begin position="502"/>
        <end position="522"/>
    </location>
</feature>
<dbReference type="HOGENOM" id="CLU_038179_0_0_1"/>
<dbReference type="OMA" id="YTYVHPD"/>
<dbReference type="InParanoid" id="K1Y7Y1"/>
<dbReference type="OrthoDB" id="3439480at2759"/>
<feature type="region of interest" description="Disordered" evidence="1">
    <location>
        <begin position="93"/>
        <end position="120"/>
    </location>
</feature>
<evidence type="ECO:0000313" key="2">
    <source>
        <dbReference type="EMBL" id="EKD21214.1"/>
    </source>
</evidence>
<evidence type="ECO:0000256" key="1">
    <source>
        <dbReference type="SAM" id="MobiDB-lite"/>
    </source>
</evidence>
<name>K1Y7Y1_MARBU</name>
<dbReference type="KEGG" id="mbe:MBM_00327"/>
<dbReference type="eggNOG" id="ENOG502R6SQ">
    <property type="taxonomic scope" value="Eukaryota"/>
</dbReference>
<feature type="region of interest" description="Disordered" evidence="1">
    <location>
        <begin position="476"/>
        <end position="522"/>
    </location>
</feature>
<feature type="region of interest" description="Disordered" evidence="1">
    <location>
        <begin position="1"/>
        <end position="26"/>
    </location>
</feature>
<evidence type="ECO:0000313" key="3">
    <source>
        <dbReference type="Proteomes" id="UP000006753"/>
    </source>
</evidence>
<feature type="compositionally biased region" description="Low complexity" evidence="1">
    <location>
        <begin position="212"/>
        <end position="221"/>
    </location>
</feature>
<feature type="compositionally biased region" description="Basic and acidic residues" evidence="1">
    <location>
        <begin position="230"/>
        <end position="246"/>
    </location>
</feature>
<feature type="compositionally biased region" description="Polar residues" evidence="1">
    <location>
        <begin position="10"/>
        <end position="26"/>
    </location>
</feature>
<dbReference type="AlphaFoldDB" id="K1Y7Y1"/>
<feature type="compositionally biased region" description="Low complexity" evidence="1">
    <location>
        <begin position="96"/>
        <end position="116"/>
    </location>
</feature>
<organism evidence="2 3">
    <name type="scientific">Marssonina brunnea f. sp. multigermtubi (strain MB_m1)</name>
    <name type="common">Marssonina leaf spot fungus</name>
    <dbReference type="NCBI Taxonomy" id="1072389"/>
    <lineage>
        <taxon>Eukaryota</taxon>
        <taxon>Fungi</taxon>
        <taxon>Dikarya</taxon>
        <taxon>Ascomycota</taxon>
        <taxon>Pezizomycotina</taxon>
        <taxon>Leotiomycetes</taxon>
        <taxon>Helotiales</taxon>
        <taxon>Drepanopezizaceae</taxon>
        <taxon>Drepanopeziza</taxon>
    </lineage>
</organism>
<gene>
    <name evidence="2" type="ORF">MBM_00327</name>
</gene>
<feature type="compositionally biased region" description="Basic and acidic residues" evidence="1">
    <location>
        <begin position="476"/>
        <end position="491"/>
    </location>
</feature>
<accession>K1Y7Y1</accession>
<sequence>MKARGVEDATGSSTPDPSGTQLIGSNQKCDYCSSYLISETDTKAPFKRLGIKNSSIPRQSPFQHALKLPLEKSDNTRIRETIPRDTVDTVSLRNKTIPTGPRPTTTSSRHTTTIPHQPRGSYVSPAVTMCVTNVFVDRYPDGKETSFRQTTICQYGRSGQPCQRFSIFENPVRKVQFGEPTTEYMMTARLYQPQHLHQHEYQSRTQFPQTPPRSSGGSPYRRSGEYSSEESARVQRRDSSSRRRSELPLLRPTRIHRKERIIIVDSPPTPRTPPQTFRTFTAPSSPASPAYIFDSALPRQQERERGRPVIVDERPHLRHARVPSIGAVVGERPVLRRARSSISRIGRNAKRDSGIFQWESPSTSHTSFDSRARREAEEVERLRVAEREQRIAALEADRRREQRIREQDEEIRRRPAVPLPSQPQPQPQPLKGILKPVAVDPSLALMGGLQIRDRDRDREWDVDRDRLIVGASEMRRRAEERERVARSAALEREEEEEEDMKRRLRERQMPKRRFSVGPGNRRHRVLYDDGVYRWE</sequence>
<reference evidence="2 3" key="1">
    <citation type="journal article" date="2012" name="BMC Genomics">
        <title>Sequencing the genome of Marssonina brunnea reveals fungus-poplar co-evolution.</title>
        <authorList>
            <person name="Zhu S."/>
            <person name="Cao Y.-Z."/>
            <person name="Jiang C."/>
            <person name="Tan B.-Y."/>
            <person name="Wang Z."/>
            <person name="Feng S."/>
            <person name="Zhang L."/>
            <person name="Su X.-H."/>
            <person name="Brejova B."/>
            <person name="Vinar T."/>
            <person name="Xu M."/>
            <person name="Wang M.-X."/>
            <person name="Zhang S.-G."/>
            <person name="Huang M.-R."/>
            <person name="Wu R."/>
            <person name="Zhou Y."/>
        </authorList>
    </citation>
    <scope>NUCLEOTIDE SEQUENCE [LARGE SCALE GENOMIC DNA]</scope>
    <source>
        <strain evidence="2 3">MB_m1</strain>
    </source>
</reference>
<feature type="region of interest" description="Disordered" evidence="1">
    <location>
        <begin position="405"/>
        <end position="429"/>
    </location>
</feature>
<keyword evidence="3" id="KW-1185">Reference proteome</keyword>
<feature type="region of interest" description="Disordered" evidence="1">
    <location>
        <begin position="198"/>
        <end position="252"/>
    </location>
</feature>
<proteinExistence type="predicted"/>
<dbReference type="EMBL" id="JH921428">
    <property type="protein sequence ID" value="EKD21214.1"/>
    <property type="molecule type" value="Genomic_DNA"/>
</dbReference>
<dbReference type="GeneID" id="18756262"/>
<protein>
    <submittedName>
        <fullName evidence="2">Uncharacterized protein</fullName>
    </submittedName>
</protein>